<accession>A0A1I7J4B8</accession>
<sequence length="77" mass="9034">MNRQWRAFESFHSPLDPCPPRPKAYIVPPNQYYVMQPKGLRQYAPREALRRGTLWPDLYSPYERPFREGVSHGADGS</sequence>
<dbReference type="AlphaFoldDB" id="A0A1I7J4B8"/>
<dbReference type="STRING" id="392015.SAMN05421543_108117"/>
<protein>
    <submittedName>
        <fullName evidence="1">Spore coat protein JA</fullName>
    </submittedName>
</protein>
<evidence type="ECO:0000313" key="1">
    <source>
        <dbReference type="EMBL" id="SFU80026.1"/>
    </source>
</evidence>
<dbReference type="InterPro" id="IPR020256">
    <property type="entry name" value="Spore_coat_CotJA"/>
</dbReference>
<name>A0A1I7J4B8_9BACL</name>
<dbReference type="RefSeq" id="WP_074951884.1">
    <property type="nucleotide sequence ID" value="NZ_FPBV01000008.1"/>
</dbReference>
<proteinExistence type="predicted"/>
<keyword evidence="2" id="KW-1185">Reference proteome</keyword>
<keyword evidence="1" id="KW-0167">Capsid protein</keyword>
<keyword evidence="1" id="KW-0946">Virion</keyword>
<evidence type="ECO:0000313" key="2">
    <source>
        <dbReference type="Proteomes" id="UP000183508"/>
    </source>
</evidence>
<organism evidence="1 2">
    <name type="scientific">Alicyclobacillus macrosporangiidus</name>
    <dbReference type="NCBI Taxonomy" id="392015"/>
    <lineage>
        <taxon>Bacteria</taxon>
        <taxon>Bacillati</taxon>
        <taxon>Bacillota</taxon>
        <taxon>Bacilli</taxon>
        <taxon>Bacillales</taxon>
        <taxon>Alicyclobacillaceae</taxon>
        <taxon>Alicyclobacillus</taxon>
    </lineage>
</organism>
<dbReference type="OrthoDB" id="2376696at2"/>
<dbReference type="Proteomes" id="UP000183508">
    <property type="component" value="Unassembled WGS sequence"/>
</dbReference>
<dbReference type="Pfam" id="PF11007">
    <property type="entry name" value="CotJA"/>
    <property type="match status" value="1"/>
</dbReference>
<dbReference type="EMBL" id="FPBV01000008">
    <property type="protein sequence ID" value="SFU80026.1"/>
    <property type="molecule type" value="Genomic_DNA"/>
</dbReference>
<gene>
    <name evidence="1" type="ORF">SAMN05421543_108117</name>
</gene>
<reference evidence="2" key="1">
    <citation type="submission" date="2016-10" db="EMBL/GenBank/DDBJ databases">
        <authorList>
            <person name="Varghese N."/>
        </authorList>
    </citation>
    <scope>NUCLEOTIDE SEQUENCE [LARGE SCALE GENOMIC DNA]</scope>
    <source>
        <strain evidence="2">DSM 17980</strain>
    </source>
</reference>